<evidence type="ECO:0000313" key="12">
    <source>
        <dbReference type="EMBL" id="GAA0175660.1"/>
    </source>
</evidence>
<dbReference type="CDD" id="cd06530">
    <property type="entry name" value="S26_SPase_I"/>
    <property type="match status" value="1"/>
</dbReference>
<name>A0AAV3RHC7_LITER</name>
<keyword evidence="8" id="KW-0378">Hydrolase</keyword>
<dbReference type="InterPro" id="IPR036286">
    <property type="entry name" value="LexA/Signal_pep-like_sf"/>
</dbReference>
<accession>A0AAV3RHC7</accession>
<dbReference type="EC" id="3.4.21.89" evidence="5"/>
<dbReference type="PRINTS" id="PR00727">
    <property type="entry name" value="LEADERPTASE"/>
</dbReference>
<comment type="subcellular location">
    <subcellularLocation>
        <location evidence="3">Membrane</location>
    </subcellularLocation>
    <subcellularLocation>
        <location evidence="2">Plastid</location>
        <location evidence="2">Chloroplast</location>
    </subcellularLocation>
</comment>
<dbReference type="InterPro" id="IPR019758">
    <property type="entry name" value="Pept_S26A_signal_pept_1_CS"/>
</dbReference>
<feature type="domain" description="Peptidase S26" evidence="11">
    <location>
        <begin position="20"/>
        <end position="139"/>
    </location>
</feature>
<evidence type="ECO:0000259" key="11">
    <source>
        <dbReference type="Pfam" id="PF10502"/>
    </source>
</evidence>
<dbReference type="GO" id="GO:0006465">
    <property type="term" value="P:signal peptide processing"/>
    <property type="evidence" value="ECO:0007669"/>
    <property type="project" value="InterPro"/>
</dbReference>
<dbReference type="NCBIfam" id="TIGR02227">
    <property type="entry name" value="sigpep_I_bact"/>
    <property type="match status" value="1"/>
</dbReference>
<keyword evidence="13" id="KW-1185">Reference proteome</keyword>
<sequence length="165" mass="18341">MACDWRNAIDAGLTSKAACLVPKRVSYYFRKPCPNDIVIFKSPPVLQEAGYTDDDVFIKRIVAKEGDIVEVHKGKLIVNGVARDEDFIYEAPKYDMNPIQVPKNYVFVMGDNRNNSYDSHVWGPLPSKNILGRSVLRYWPPARVGGTVAPQGCAVDKPVDSIAAQ</sequence>
<comment type="similarity">
    <text evidence="4">Belongs to the peptidase S26 family.</text>
</comment>
<dbReference type="EMBL" id="BAABME010009707">
    <property type="protein sequence ID" value="GAA0175660.1"/>
    <property type="molecule type" value="Genomic_DNA"/>
</dbReference>
<evidence type="ECO:0000256" key="3">
    <source>
        <dbReference type="ARBA" id="ARBA00004370"/>
    </source>
</evidence>
<evidence type="ECO:0000256" key="4">
    <source>
        <dbReference type="ARBA" id="ARBA00009370"/>
    </source>
</evidence>
<dbReference type="InterPro" id="IPR000223">
    <property type="entry name" value="Pept_S26A_signal_pept_1"/>
</dbReference>
<gene>
    <name evidence="12" type="ORF">LIER_28790</name>
</gene>
<dbReference type="InterPro" id="IPR019533">
    <property type="entry name" value="Peptidase_S26"/>
</dbReference>
<dbReference type="Pfam" id="PF10502">
    <property type="entry name" value="Peptidase_S26"/>
    <property type="match status" value="1"/>
</dbReference>
<dbReference type="PANTHER" id="PTHR43390">
    <property type="entry name" value="SIGNAL PEPTIDASE I"/>
    <property type="match status" value="1"/>
</dbReference>
<dbReference type="GO" id="GO:0004252">
    <property type="term" value="F:serine-type endopeptidase activity"/>
    <property type="evidence" value="ECO:0007669"/>
    <property type="project" value="InterPro"/>
</dbReference>
<evidence type="ECO:0000256" key="6">
    <source>
        <dbReference type="ARBA" id="ARBA00022528"/>
    </source>
</evidence>
<evidence type="ECO:0000256" key="1">
    <source>
        <dbReference type="ARBA" id="ARBA00000677"/>
    </source>
</evidence>
<protein>
    <recommendedName>
        <fullName evidence="5">signal peptidase I</fullName>
        <ecNumber evidence="5">3.4.21.89</ecNumber>
    </recommendedName>
</protein>
<organism evidence="12 13">
    <name type="scientific">Lithospermum erythrorhizon</name>
    <name type="common">Purple gromwell</name>
    <name type="synonym">Lithospermum officinale var. erythrorhizon</name>
    <dbReference type="NCBI Taxonomy" id="34254"/>
    <lineage>
        <taxon>Eukaryota</taxon>
        <taxon>Viridiplantae</taxon>
        <taxon>Streptophyta</taxon>
        <taxon>Embryophyta</taxon>
        <taxon>Tracheophyta</taxon>
        <taxon>Spermatophyta</taxon>
        <taxon>Magnoliopsida</taxon>
        <taxon>eudicotyledons</taxon>
        <taxon>Gunneridae</taxon>
        <taxon>Pentapetalae</taxon>
        <taxon>asterids</taxon>
        <taxon>lamiids</taxon>
        <taxon>Boraginales</taxon>
        <taxon>Boraginaceae</taxon>
        <taxon>Boraginoideae</taxon>
        <taxon>Lithospermeae</taxon>
        <taxon>Lithospermum</taxon>
    </lineage>
</organism>
<proteinExistence type="inferred from homology"/>
<dbReference type="GO" id="GO:0009535">
    <property type="term" value="C:chloroplast thylakoid membrane"/>
    <property type="evidence" value="ECO:0007669"/>
    <property type="project" value="TreeGrafter"/>
</dbReference>
<dbReference type="Gene3D" id="2.10.109.10">
    <property type="entry name" value="Umud Fragment, subunit A"/>
    <property type="match status" value="1"/>
</dbReference>
<keyword evidence="9" id="KW-0809">Transit peptide</keyword>
<evidence type="ECO:0000313" key="13">
    <source>
        <dbReference type="Proteomes" id="UP001454036"/>
    </source>
</evidence>
<keyword evidence="7" id="KW-0934">Plastid</keyword>
<dbReference type="AlphaFoldDB" id="A0AAV3RHC7"/>
<comment type="caution">
    <text evidence="12">The sequence shown here is derived from an EMBL/GenBank/DDBJ whole genome shotgun (WGS) entry which is preliminary data.</text>
</comment>
<dbReference type="Proteomes" id="UP001454036">
    <property type="component" value="Unassembled WGS sequence"/>
</dbReference>
<evidence type="ECO:0000256" key="10">
    <source>
        <dbReference type="ARBA" id="ARBA00023136"/>
    </source>
</evidence>
<evidence type="ECO:0000256" key="8">
    <source>
        <dbReference type="ARBA" id="ARBA00022801"/>
    </source>
</evidence>
<dbReference type="SUPFAM" id="SSF51306">
    <property type="entry name" value="LexA/Signal peptidase"/>
    <property type="match status" value="1"/>
</dbReference>
<evidence type="ECO:0000256" key="2">
    <source>
        <dbReference type="ARBA" id="ARBA00004229"/>
    </source>
</evidence>
<dbReference type="PROSITE" id="PS00761">
    <property type="entry name" value="SPASE_I_3"/>
    <property type="match status" value="1"/>
</dbReference>
<dbReference type="PANTHER" id="PTHR43390:SF1">
    <property type="entry name" value="CHLOROPLAST PROCESSING PEPTIDASE"/>
    <property type="match status" value="1"/>
</dbReference>
<keyword evidence="12" id="KW-0645">Protease</keyword>
<evidence type="ECO:0000256" key="5">
    <source>
        <dbReference type="ARBA" id="ARBA00013208"/>
    </source>
</evidence>
<dbReference type="GO" id="GO:0010027">
    <property type="term" value="P:thylakoid membrane organization"/>
    <property type="evidence" value="ECO:0007669"/>
    <property type="project" value="TreeGrafter"/>
</dbReference>
<reference evidence="12 13" key="1">
    <citation type="submission" date="2024-01" db="EMBL/GenBank/DDBJ databases">
        <title>The complete chloroplast genome sequence of Lithospermum erythrorhizon: insights into the phylogenetic relationship among Boraginaceae species and the maternal lineages of purple gromwells.</title>
        <authorList>
            <person name="Okada T."/>
            <person name="Watanabe K."/>
        </authorList>
    </citation>
    <scope>NUCLEOTIDE SEQUENCE [LARGE SCALE GENOMIC DNA]</scope>
</reference>
<dbReference type="GO" id="GO:0009003">
    <property type="term" value="F:signal peptidase activity"/>
    <property type="evidence" value="ECO:0007669"/>
    <property type="project" value="UniProtKB-EC"/>
</dbReference>
<evidence type="ECO:0000256" key="9">
    <source>
        <dbReference type="ARBA" id="ARBA00022946"/>
    </source>
</evidence>
<evidence type="ECO:0000256" key="7">
    <source>
        <dbReference type="ARBA" id="ARBA00022640"/>
    </source>
</evidence>
<keyword evidence="6" id="KW-0150">Chloroplast</keyword>
<keyword evidence="10" id="KW-0472">Membrane</keyword>
<dbReference type="FunFam" id="2.10.109.10:FF:000012">
    <property type="entry name" value="Peptidase/ serine-type peptidase"/>
    <property type="match status" value="1"/>
</dbReference>
<comment type="catalytic activity">
    <reaction evidence="1">
        <text>Cleavage of hydrophobic, N-terminal signal or leader sequences from secreted and periplasmic proteins.</text>
        <dbReference type="EC" id="3.4.21.89"/>
    </reaction>
</comment>